<evidence type="ECO:0000259" key="4">
    <source>
        <dbReference type="PROSITE" id="PS51293"/>
    </source>
</evidence>
<dbReference type="SUPFAM" id="SSF46689">
    <property type="entry name" value="Homeodomain-like"/>
    <property type="match status" value="1"/>
</dbReference>
<dbReference type="FunFam" id="1.10.10.60:FF:000014">
    <property type="entry name" value="SWI/SNF complex subunit SMARCC2 isoform C"/>
    <property type="match status" value="1"/>
</dbReference>
<dbReference type="InterPro" id="IPR057234">
    <property type="entry name" value="DUF7912"/>
</dbReference>
<reference evidence="5" key="2">
    <citation type="submission" date="2019-07" db="EMBL/GenBank/DDBJ databases">
        <authorList>
            <person name="Seetharam A."/>
            <person name="Woodhouse M."/>
            <person name="Cannon E."/>
        </authorList>
    </citation>
    <scope>NUCLEOTIDE SEQUENCE [LARGE SCALE GENOMIC DNA]</scope>
    <source>
        <strain evidence="5">cv. B73</strain>
    </source>
</reference>
<organism evidence="5 6">
    <name type="scientific">Zea mays</name>
    <name type="common">Maize</name>
    <dbReference type="NCBI Taxonomy" id="4577"/>
    <lineage>
        <taxon>Eukaryota</taxon>
        <taxon>Viridiplantae</taxon>
        <taxon>Streptophyta</taxon>
        <taxon>Embryophyta</taxon>
        <taxon>Tracheophyta</taxon>
        <taxon>Spermatophyta</taxon>
        <taxon>Magnoliopsida</taxon>
        <taxon>Liliopsida</taxon>
        <taxon>Poales</taxon>
        <taxon>Poaceae</taxon>
        <taxon>PACMAD clade</taxon>
        <taxon>Panicoideae</taxon>
        <taxon>Andropogonodae</taxon>
        <taxon>Andropogoneae</taxon>
        <taxon>Tripsacinae</taxon>
        <taxon>Zea</taxon>
    </lineage>
</organism>
<dbReference type="GO" id="GO:0005634">
    <property type="term" value="C:nucleus"/>
    <property type="evidence" value="ECO:0007669"/>
    <property type="project" value="UniProtKB-ARBA"/>
</dbReference>
<evidence type="ECO:0000313" key="6">
    <source>
        <dbReference type="Proteomes" id="UP000007305"/>
    </source>
</evidence>
<dbReference type="Proteomes" id="UP000007305">
    <property type="component" value="Chromosome 4"/>
</dbReference>
<evidence type="ECO:0000259" key="3">
    <source>
        <dbReference type="PROSITE" id="PS50090"/>
    </source>
</evidence>
<evidence type="ECO:0000256" key="1">
    <source>
        <dbReference type="ARBA" id="ARBA00023242"/>
    </source>
</evidence>
<dbReference type="InterPro" id="IPR001005">
    <property type="entry name" value="SANT/Myb"/>
</dbReference>
<dbReference type="InterPro" id="IPR017884">
    <property type="entry name" value="SANT_dom"/>
</dbReference>
<feature type="domain" description="SANT" evidence="4">
    <location>
        <begin position="7"/>
        <end position="58"/>
    </location>
</feature>
<reference evidence="6" key="1">
    <citation type="journal article" date="2009" name="Science">
        <title>The B73 maize genome: complexity, diversity, and dynamics.</title>
        <authorList>
            <person name="Schnable P.S."/>
            <person name="Ware D."/>
            <person name="Fulton R.S."/>
            <person name="Stein J.C."/>
            <person name="Wei F."/>
            <person name="Pasternak S."/>
            <person name="Liang C."/>
            <person name="Zhang J."/>
            <person name="Fulton L."/>
            <person name="Graves T.A."/>
            <person name="Minx P."/>
            <person name="Reily A.D."/>
            <person name="Courtney L."/>
            <person name="Kruchowski S.S."/>
            <person name="Tomlinson C."/>
            <person name="Strong C."/>
            <person name="Delehaunty K."/>
            <person name="Fronick C."/>
            <person name="Courtney B."/>
            <person name="Rock S.M."/>
            <person name="Belter E."/>
            <person name="Du F."/>
            <person name="Kim K."/>
            <person name="Abbott R.M."/>
            <person name="Cotton M."/>
            <person name="Levy A."/>
            <person name="Marchetto P."/>
            <person name="Ochoa K."/>
            <person name="Jackson S.M."/>
            <person name="Gillam B."/>
            <person name="Chen W."/>
            <person name="Yan L."/>
            <person name="Higginbotham J."/>
            <person name="Cardenas M."/>
            <person name="Waligorski J."/>
            <person name="Applebaum E."/>
            <person name="Phelps L."/>
            <person name="Falcone J."/>
            <person name="Kanchi K."/>
            <person name="Thane T."/>
            <person name="Scimone A."/>
            <person name="Thane N."/>
            <person name="Henke J."/>
            <person name="Wang T."/>
            <person name="Ruppert J."/>
            <person name="Shah N."/>
            <person name="Rotter K."/>
            <person name="Hodges J."/>
            <person name="Ingenthron E."/>
            <person name="Cordes M."/>
            <person name="Kohlberg S."/>
            <person name="Sgro J."/>
            <person name="Delgado B."/>
            <person name="Mead K."/>
            <person name="Chinwalla A."/>
            <person name="Leonard S."/>
            <person name="Crouse K."/>
            <person name="Collura K."/>
            <person name="Kudrna D."/>
            <person name="Currie J."/>
            <person name="He R."/>
            <person name="Angelova A."/>
            <person name="Rajasekar S."/>
            <person name="Mueller T."/>
            <person name="Lomeli R."/>
            <person name="Scara G."/>
            <person name="Ko A."/>
            <person name="Delaney K."/>
            <person name="Wissotski M."/>
            <person name="Lopez G."/>
            <person name="Campos D."/>
            <person name="Braidotti M."/>
            <person name="Ashley E."/>
            <person name="Golser W."/>
            <person name="Kim H."/>
            <person name="Lee S."/>
            <person name="Lin J."/>
            <person name="Dujmic Z."/>
            <person name="Kim W."/>
            <person name="Talag J."/>
            <person name="Zuccolo A."/>
            <person name="Fan C."/>
            <person name="Sebastian A."/>
            <person name="Kramer M."/>
            <person name="Spiegel L."/>
            <person name="Nascimento L."/>
            <person name="Zutavern T."/>
            <person name="Miller B."/>
            <person name="Ambroise C."/>
            <person name="Muller S."/>
            <person name="Spooner W."/>
            <person name="Narechania A."/>
            <person name="Ren L."/>
            <person name="Wei S."/>
            <person name="Kumari S."/>
            <person name="Faga B."/>
            <person name="Levy M.J."/>
            <person name="McMahan L."/>
            <person name="Van Buren P."/>
            <person name="Vaughn M.W."/>
            <person name="Ying K."/>
            <person name="Yeh C.-T."/>
            <person name="Emrich S.J."/>
            <person name="Jia Y."/>
            <person name="Kalyanaraman A."/>
            <person name="Hsia A.-P."/>
            <person name="Barbazuk W.B."/>
            <person name="Baucom R.S."/>
            <person name="Brutnell T.P."/>
            <person name="Carpita N.C."/>
            <person name="Chaparro C."/>
            <person name="Chia J.-M."/>
            <person name="Deragon J.-M."/>
            <person name="Estill J.C."/>
            <person name="Fu Y."/>
            <person name="Jeddeloh J.A."/>
            <person name="Han Y."/>
            <person name="Lee H."/>
            <person name="Li P."/>
            <person name="Lisch D.R."/>
            <person name="Liu S."/>
            <person name="Liu Z."/>
            <person name="Nagel D.H."/>
            <person name="McCann M.C."/>
            <person name="SanMiguel P."/>
            <person name="Myers A.M."/>
            <person name="Nettleton D."/>
            <person name="Nguyen J."/>
            <person name="Penning B.W."/>
            <person name="Ponnala L."/>
            <person name="Schneider K.L."/>
            <person name="Schwartz D.C."/>
            <person name="Sharma A."/>
            <person name="Soderlund C."/>
            <person name="Springer N.M."/>
            <person name="Sun Q."/>
            <person name="Wang H."/>
            <person name="Waterman M."/>
            <person name="Westerman R."/>
            <person name="Wolfgruber T.K."/>
            <person name="Yang L."/>
            <person name="Yu Y."/>
            <person name="Zhang L."/>
            <person name="Zhou S."/>
            <person name="Zhu Q."/>
            <person name="Bennetzen J.L."/>
            <person name="Dawe R.K."/>
            <person name="Jiang J."/>
            <person name="Jiang N."/>
            <person name="Presting G.G."/>
            <person name="Wessler S.R."/>
            <person name="Aluru S."/>
            <person name="Martienssen R.A."/>
            <person name="Clifton S.W."/>
            <person name="McCombie W.R."/>
            <person name="Wing R.A."/>
            <person name="Wilson R.K."/>
        </authorList>
    </citation>
    <scope>NUCLEOTIDE SEQUENCE [LARGE SCALE GENOMIC DNA]</scope>
    <source>
        <strain evidence="6">cv. B73</strain>
    </source>
</reference>
<dbReference type="Gramene" id="Zm00001eb177970_T001">
    <property type="protein sequence ID" value="Zm00001eb177970_P001"/>
    <property type="gene ID" value="Zm00001eb177970"/>
</dbReference>
<evidence type="ECO:0000256" key="2">
    <source>
        <dbReference type="SAM" id="MobiDB-lite"/>
    </source>
</evidence>
<keyword evidence="6" id="KW-1185">Reference proteome</keyword>
<protein>
    <submittedName>
        <fullName evidence="5">Uncharacterized protein</fullName>
    </submittedName>
</protein>
<dbReference type="Pfam" id="PF00249">
    <property type="entry name" value="Myb_DNA-binding"/>
    <property type="match status" value="1"/>
</dbReference>
<dbReference type="Gene3D" id="1.10.10.60">
    <property type="entry name" value="Homeodomain-like"/>
    <property type="match status" value="1"/>
</dbReference>
<feature type="domain" description="Myb-like" evidence="3">
    <location>
        <begin position="11"/>
        <end position="54"/>
    </location>
</feature>
<dbReference type="PROSITE" id="PS50090">
    <property type="entry name" value="MYB_LIKE"/>
    <property type="match status" value="1"/>
</dbReference>
<dbReference type="AlphaFoldDB" id="A0A804NQC4"/>
<dbReference type="InterPro" id="IPR009057">
    <property type="entry name" value="Homeodomain-like_sf"/>
</dbReference>
<dbReference type="PANTHER" id="PTHR34544:SF1">
    <property type="entry name" value="OS04G0438300 PROTEIN"/>
    <property type="match status" value="1"/>
</dbReference>
<dbReference type="PANTHER" id="PTHR34544">
    <property type="entry name" value="OSJNBA0006B20.18 PROTEIN"/>
    <property type="match status" value="1"/>
</dbReference>
<dbReference type="InParanoid" id="A0A804NQC4"/>
<feature type="region of interest" description="Disordered" evidence="2">
    <location>
        <begin position="179"/>
        <end position="198"/>
    </location>
</feature>
<dbReference type="PROSITE" id="PS51293">
    <property type="entry name" value="SANT"/>
    <property type="match status" value="1"/>
</dbReference>
<dbReference type="CDD" id="cd00167">
    <property type="entry name" value="SANT"/>
    <property type="match status" value="1"/>
</dbReference>
<keyword evidence="1" id="KW-0539">Nucleus</keyword>
<proteinExistence type="predicted"/>
<accession>A0A804NQC4</accession>
<dbReference type="SMART" id="SM00717">
    <property type="entry name" value="SANT"/>
    <property type="match status" value="1"/>
</dbReference>
<sequence length="198" mass="22680">MKDGLDTDGDRWTNQETLLLLKGIEKFNDNWNHIAGHVGTKSKAQCIHHFIRLPVADGLLENIEVPEASLPSGMQSSGFLHSDSNVHHKQRVNVRYSTTSDEATTPQEGDGVLTLISYDMDLRECTWGIVDVKINRQQSSKGKPLSKKQREWRLQTPFESLKLVRLDYRRMDEHDQYESVGLDDSLEDERNLDETMVD</sequence>
<reference evidence="5" key="3">
    <citation type="submission" date="2021-05" db="UniProtKB">
        <authorList>
            <consortium name="EnsemblPlants"/>
        </authorList>
    </citation>
    <scope>IDENTIFICATION</scope>
    <source>
        <strain evidence="5">cv. B73</strain>
    </source>
</reference>
<name>A0A804NQC4_MAIZE</name>
<evidence type="ECO:0000313" key="5">
    <source>
        <dbReference type="EnsemblPlants" id="Zm00001eb177970_P001"/>
    </source>
</evidence>
<feature type="compositionally biased region" description="Basic and acidic residues" evidence="2">
    <location>
        <begin position="188"/>
        <end position="198"/>
    </location>
</feature>
<dbReference type="Pfam" id="PF25498">
    <property type="entry name" value="DUF7912"/>
    <property type="match status" value="1"/>
</dbReference>
<dbReference type="EnsemblPlants" id="Zm00001eb177970_T001">
    <property type="protein sequence ID" value="Zm00001eb177970_P001"/>
    <property type="gene ID" value="Zm00001eb177970"/>
</dbReference>